<comment type="similarity">
    <text evidence="1">Belongs to the ABC transporter superfamily.</text>
</comment>
<protein>
    <submittedName>
        <fullName evidence="6">ABC transporter</fullName>
    </submittedName>
</protein>
<dbReference type="Pfam" id="PF00005">
    <property type="entry name" value="ABC_tran"/>
    <property type="match status" value="1"/>
</dbReference>
<dbReference type="InterPro" id="IPR017871">
    <property type="entry name" value="ABC_transporter-like_CS"/>
</dbReference>
<gene>
    <name evidence="6" type="ORF">COB20_05905</name>
</gene>
<comment type="caution">
    <text evidence="6">The sequence shown here is derived from an EMBL/GenBank/DDBJ whole genome shotgun (WGS) entry which is preliminary data.</text>
</comment>
<keyword evidence="3" id="KW-0547">Nucleotide-binding</keyword>
<dbReference type="Gene3D" id="3.40.50.300">
    <property type="entry name" value="P-loop containing nucleotide triphosphate hydrolases"/>
    <property type="match status" value="1"/>
</dbReference>
<evidence type="ECO:0000313" key="6">
    <source>
        <dbReference type="EMBL" id="PCI78956.1"/>
    </source>
</evidence>
<evidence type="ECO:0000256" key="3">
    <source>
        <dbReference type="ARBA" id="ARBA00022741"/>
    </source>
</evidence>
<dbReference type="PROSITE" id="PS00211">
    <property type="entry name" value="ABC_TRANSPORTER_1"/>
    <property type="match status" value="1"/>
</dbReference>
<dbReference type="SUPFAM" id="SSF52540">
    <property type="entry name" value="P-loop containing nucleoside triphosphate hydrolases"/>
    <property type="match status" value="1"/>
</dbReference>
<dbReference type="InterPro" id="IPR003593">
    <property type="entry name" value="AAA+_ATPase"/>
</dbReference>
<organism evidence="6 7">
    <name type="scientific">SAR86 cluster bacterium</name>
    <dbReference type="NCBI Taxonomy" id="2030880"/>
    <lineage>
        <taxon>Bacteria</taxon>
        <taxon>Pseudomonadati</taxon>
        <taxon>Pseudomonadota</taxon>
        <taxon>Gammaproteobacteria</taxon>
        <taxon>SAR86 cluster</taxon>
    </lineage>
</organism>
<accession>A0A2A4X8Y7</accession>
<dbReference type="PANTHER" id="PTHR43335:SF2">
    <property type="entry name" value="ABC TRANSPORTER, ATP-BINDING PROTEIN"/>
    <property type="match status" value="1"/>
</dbReference>
<dbReference type="PROSITE" id="PS50893">
    <property type="entry name" value="ABC_TRANSPORTER_2"/>
    <property type="match status" value="1"/>
</dbReference>
<evidence type="ECO:0000256" key="2">
    <source>
        <dbReference type="ARBA" id="ARBA00022448"/>
    </source>
</evidence>
<evidence type="ECO:0000313" key="7">
    <source>
        <dbReference type="Proteomes" id="UP000218767"/>
    </source>
</evidence>
<evidence type="ECO:0000256" key="1">
    <source>
        <dbReference type="ARBA" id="ARBA00005417"/>
    </source>
</evidence>
<dbReference type="InterPro" id="IPR003439">
    <property type="entry name" value="ABC_transporter-like_ATP-bd"/>
</dbReference>
<sequence>MHGSCIGLLGPNGAGKTTLLNTLLGFNRKTTGRASILGHDLTSDNHFVRGLVGYMPERDSFIAGMSGVRFVRLMAELSGLSSKVALERAHEVFFYVGLGEARYRNIESFSLGMKQLVKLAQAIVHGPKILFLDEPTNGLDPPARARMLQLIREIRDSGDTKIIIASHLLQDIESCCDEVLVLKDGKVAKYCNLEEERRSNKHFLLIQIRGDEEGFVEGLRKLGCEVALPNRRRIKAIIPEGVEIQHLYALAESLSVQIRNLDYKRDSLEDIFLRAMEED</sequence>
<dbReference type="GO" id="GO:0005524">
    <property type="term" value="F:ATP binding"/>
    <property type="evidence" value="ECO:0007669"/>
    <property type="project" value="UniProtKB-KW"/>
</dbReference>
<dbReference type="EMBL" id="NVUL01000024">
    <property type="protein sequence ID" value="PCI78956.1"/>
    <property type="molecule type" value="Genomic_DNA"/>
</dbReference>
<dbReference type="Proteomes" id="UP000218767">
    <property type="component" value="Unassembled WGS sequence"/>
</dbReference>
<dbReference type="SMART" id="SM00382">
    <property type="entry name" value="AAA"/>
    <property type="match status" value="1"/>
</dbReference>
<dbReference type="AlphaFoldDB" id="A0A2A4X8Y7"/>
<dbReference type="CDD" id="cd03230">
    <property type="entry name" value="ABC_DR_subfamily_A"/>
    <property type="match status" value="1"/>
</dbReference>
<dbReference type="PANTHER" id="PTHR43335">
    <property type="entry name" value="ABC TRANSPORTER, ATP-BINDING PROTEIN"/>
    <property type="match status" value="1"/>
</dbReference>
<keyword evidence="2" id="KW-0813">Transport</keyword>
<feature type="domain" description="ABC transporter" evidence="5">
    <location>
        <begin position="1"/>
        <end position="209"/>
    </location>
</feature>
<evidence type="ECO:0000259" key="5">
    <source>
        <dbReference type="PROSITE" id="PS50893"/>
    </source>
</evidence>
<reference evidence="7" key="1">
    <citation type="submission" date="2017-08" db="EMBL/GenBank/DDBJ databases">
        <title>A dynamic microbial community with high functional redundancy inhabits the cold, oxic subseafloor aquifer.</title>
        <authorList>
            <person name="Tully B.J."/>
            <person name="Wheat C.G."/>
            <person name="Glazer B.T."/>
            <person name="Huber J.A."/>
        </authorList>
    </citation>
    <scope>NUCLEOTIDE SEQUENCE [LARGE SCALE GENOMIC DNA]</scope>
</reference>
<evidence type="ECO:0000256" key="4">
    <source>
        <dbReference type="ARBA" id="ARBA00022840"/>
    </source>
</evidence>
<proteinExistence type="inferred from homology"/>
<name>A0A2A4X8Y7_9GAMM</name>
<keyword evidence="4" id="KW-0067">ATP-binding</keyword>
<dbReference type="InterPro" id="IPR027417">
    <property type="entry name" value="P-loop_NTPase"/>
</dbReference>
<dbReference type="GO" id="GO:0016887">
    <property type="term" value="F:ATP hydrolysis activity"/>
    <property type="evidence" value="ECO:0007669"/>
    <property type="project" value="InterPro"/>
</dbReference>